<dbReference type="InterPro" id="IPR006283">
    <property type="entry name" value="ThiL-like"/>
</dbReference>
<keyword evidence="1 2" id="KW-0784">Thiamine biosynthesis</keyword>
<keyword evidence="3" id="KW-0175">Coiled coil</keyword>
<keyword evidence="2" id="KW-0479">Metal-binding</keyword>
<gene>
    <name evidence="2 6" type="primary">thiL</name>
    <name evidence="6" type="ORF">NCTC13071_01952</name>
</gene>
<dbReference type="RefSeq" id="WP_018919297.1">
    <property type="nucleotide sequence ID" value="NZ_LR134384.1"/>
</dbReference>
<feature type="binding site" evidence="2">
    <location>
        <position position="34"/>
    </location>
    <ligand>
        <name>Mg(2+)</name>
        <dbReference type="ChEBI" id="CHEBI:18420"/>
        <label>3</label>
    </ligand>
</feature>
<comment type="function">
    <text evidence="2">Catalyzes the ATP-dependent phosphorylation of thiamine-monophosphate (TMP) to form thiamine-pyrophosphate (TPP), the active form of vitamin B1.</text>
</comment>
<feature type="binding site" evidence="2">
    <location>
        <begin position="126"/>
        <end position="127"/>
    </location>
    <ligand>
        <name>ATP</name>
        <dbReference type="ChEBI" id="CHEBI:30616"/>
    </ligand>
</feature>
<name>A0A3S4VAH4_9BACT</name>
<keyword evidence="2" id="KW-0460">Magnesium</keyword>
<dbReference type="PANTHER" id="PTHR30270:SF0">
    <property type="entry name" value="THIAMINE-MONOPHOSPHATE KINASE"/>
    <property type="match status" value="1"/>
</dbReference>
<evidence type="ECO:0000256" key="2">
    <source>
        <dbReference type="HAMAP-Rule" id="MF_02128"/>
    </source>
</evidence>
<feature type="binding site" evidence="2">
    <location>
        <position position="262"/>
    </location>
    <ligand>
        <name>ATP</name>
        <dbReference type="ChEBI" id="CHEBI:30616"/>
    </ligand>
</feature>
<feature type="binding site" evidence="2">
    <location>
        <position position="79"/>
    </location>
    <ligand>
        <name>Mg(2+)</name>
        <dbReference type="ChEBI" id="CHEBI:18420"/>
        <label>2</label>
    </ligand>
</feature>
<evidence type="ECO:0000313" key="7">
    <source>
        <dbReference type="Proteomes" id="UP000274578"/>
    </source>
</evidence>
<feature type="binding site" evidence="2">
    <location>
        <position position="365"/>
    </location>
    <ligand>
        <name>substrate</name>
    </ligand>
</feature>
<feature type="binding site" evidence="2">
    <location>
        <position position="49"/>
    </location>
    <ligand>
        <name>Mg(2+)</name>
        <dbReference type="ChEBI" id="CHEBI:18420"/>
        <label>1</label>
    </ligand>
</feature>
<comment type="miscellaneous">
    <text evidence="2">Reaction mechanism of ThiL seems to utilize a direct, inline transfer of the gamma-phosphate of ATP to TMP rather than a phosphorylated enzyme intermediate.</text>
</comment>
<dbReference type="SUPFAM" id="SSF56042">
    <property type="entry name" value="PurM C-terminal domain-like"/>
    <property type="match status" value="1"/>
</dbReference>
<dbReference type="Pfam" id="PF00586">
    <property type="entry name" value="AIRS"/>
    <property type="match status" value="1"/>
</dbReference>
<comment type="pathway">
    <text evidence="2">Cofactor biosynthesis; thiamine diphosphate biosynthesis; thiamine diphosphate from thiamine phosphate: step 1/1.</text>
</comment>
<keyword evidence="2 6" id="KW-0418">Kinase</keyword>
<dbReference type="GO" id="GO:0009228">
    <property type="term" value="P:thiamine biosynthetic process"/>
    <property type="evidence" value="ECO:0007669"/>
    <property type="project" value="UniProtKB-KW"/>
</dbReference>
<keyword evidence="2" id="KW-0547">Nucleotide-binding</keyword>
<comment type="catalytic activity">
    <reaction evidence="2">
        <text>thiamine phosphate + ATP = thiamine diphosphate + ADP</text>
        <dbReference type="Rhea" id="RHEA:15913"/>
        <dbReference type="ChEBI" id="CHEBI:30616"/>
        <dbReference type="ChEBI" id="CHEBI:37575"/>
        <dbReference type="ChEBI" id="CHEBI:58937"/>
        <dbReference type="ChEBI" id="CHEBI:456216"/>
        <dbReference type="EC" id="2.7.4.16"/>
    </reaction>
</comment>
<feature type="binding site" evidence="2">
    <location>
        <position position="50"/>
    </location>
    <ligand>
        <name>Mg(2+)</name>
        <dbReference type="ChEBI" id="CHEBI:18420"/>
        <label>1</label>
    </ligand>
</feature>
<dbReference type="EMBL" id="LR134384">
    <property type="protein sequence ID" value="VEH15937.1"/>
    <property type="molecule type" value="Genomic_DNA"/>
</dbReference>
<keyword evidence="2 6" id="KW-0808">Transferase</keyword>
<dbReference type="InterPro" id="IPR016188">
    <property type="entry name" value="PurM-like_N"/>
</dbReference>
<dbReference type="HAMAP" id="MF_02128">
    <property type="entry name" value="TMP_kinase"/>
    <property type="match status" value="1"/>
</dbReference>
<dbReference type="Gene3D" id="3.30.1330.10">
    <property type="entry name" value="PurM-like, N-terminal domain"/>
    <property type="match status" value="1"/>
</dbReference>
<dbReference type="SUPFAM" id="SSF55326">
    <property type="entry name" value="PurM N-terminal domain-like"/>
    <property type="match status" value="1"/>
</dbReference>
<comment type="similarity">
    <text evidence="2">Belongs to the thiamine-monophosphate kinase family.</text>
</comment>
<protein>
    <recommendedName>
        <fullName evidence="2">Thiamine-monophosphate kinase</fullName>
        <shortName evidence="2">TMP kinase</shortName>
        <shortName evidence="2">Thiamine-phosphate kinase</shortName>
        <ecNumber evidence="2">2.7.4.16</ecNumber>
    </recommendedName>
</protein>
<feature type="binding site" evidence="2">
    <location>
        <position position="313"/>
    </location>
    <ligand>
        <name>substrate</name>
    </ligand>
</feature>
<dbReference type="InterPro" id="IPR010918">
    <property type="entry name" value="PurM-like_C_dom"/>
</dbReference>
<feature type="binding site" evidence="2">
    <location>
        <position position="34"/>
    </location>
    <ligand>
        <name>Mg(2+)</name>
        <dbReference type="ChEBI" id="CHEBI:18420"/>
        <label>4</label>
    </ligand>
</feature>
<feature type="binding site" evidence="2">
    <location>
        <position position="79"/>
    </location>
    <ligand>
        <name>Mg(2+)</name>
        <dbReference type="ChEBI" id="CHEBI:18420"/>
        <label>3</label>
    </ligand>
</feature>
<organism evidence="6 7">
    <name type="scientific">Segatella oris</name>
    <dbReference type="NCBI Taxonomy" id="28135"/>
    <lineage>
        <taxon>Bacteria</taxon>
        <taxon>Pseudomonadati</taxon>
        <taxon>Bacteroidota</taxon>
        <taxon>Bacteroidia</taxon>
        <taxon>Bacteroidales</taxon>
        <taxon>Prevotellaceae</taxon>
        <taxon>Segatella</taxon>
    </lineage>
</organism>
<dbReference type="PIRSF" id="PIRSF005303">
    <property type="entry name" value="Thiam_monoph_kin"/>
    <property type="match status" value="1"/>
</dbReference>
<dbReference type="EC" id="2.7.4.16" evidence="2"/>
<dbReference type="GO" id="GO:0005524">
    <property type="term" value="F:ATP binding"/>
    <property type="evidence" value="ECO:0007669"/>
    <property type="project" value="UniProtKB-UniRule"/>
</dbReference>
<dbReference type="InterPro" id="IPR036676">
    <property type="entry name" value="PurM-like_C_sf"/>
</dbReference>
<sequence length="372" mass="41749">MTEISKLGEFGLIDRLTKDIQIKNTSTQYGVGDDCAVLSYPNSEVLITSDMLMEGIHFDLTYTDMHTLGYKAAMVNISDIFAMNGTPRQLIVSIALGKRFTVEDLDAFYMGMREACSKWDIDIVGGDTTSSRTGLAISITCVGEAPKELITYRNGAKETDLICVSGDLGAAYMGLQILEREKAVYYSQIDDYNKKVREAQAHKDEAKLKALREQRQTVEEFQPDFAGKEYLLDRQLKPEARGDIIEKLREANIKPTAMMDISDGLSSELMHICKQSQCGCRVYEKEIPIDYQTAVTAEQFNMNLTTCALNGGEDYELLFTVPIGDHEKIKNIGGIRQIGYITKENLGCMLVTRDNNEFELQAQGWNPLRDEK</sequence>
<feature type="binding site" evidence="2">
    <location>
        <position position="153"/>
    </location>
    <ligand>
        <name>ATP</name>
        <dbReference type="ChEBI" id="CHEBI:30616"/>
    </ligand>
</feature>
<dbReference type="AlphaFoldDB" id="A0A3S4VAH4"/>
<feature type="domain" description="PurM-like N-terminal" evidence="4">
    <location>
        <begin position="32"/>
        <end position="144"/>
    </location>
</feature>
<dbReference type="CDD" id="cd02194">
    <property type="entry name" value="ThiL"/>
    <property type="match status" value="1"/>
</dbReference>
<evidence type="ECO:0000256" key="3">
    <source>
        <dbReference type="SAM" id="Coils"/>
    </source>
</evidence>
<evidence type="ECO:0000256" key="1">
    <source>
        <dbReference type="ARBA" id="ARBA00022977"/>
    </source>
</evidence>
<dbReference type="InterPro" id="IPR036921">
    <property type="entry name" value="PurM-like_N_sf"/>
</dbReference>
<keyword evidence="2" id="KW-0067">ATP-binding</keyword>
<dbReference type="NCBIfam" id="TIGR01379">
    <property type="entry name" value="thiL"/>
    <property type="match status" value="1"/>
</dbReference>
<feature type="domain" description="PurM-like C-terminal" evidence="5">
    <location>
        <begin position="244"/>
        <end position="332"/>
    </location>
</feature>
<feature type="binding site" evidence="2">
    <location>
        <position position="79"/>
    </location>
    <ligand>
        <name>Mg(2+)</name>
        <dbReference type="ChEBI" id="CHEBI:18420"/>
        <label>4</label>
    </ligand>
</feature>
<feature type="binding site" evidence="2">
    <location>
        <position position="57"/>
    </location>
    <ligand>
        <name>substrate</name>
    </ligand>
</feature>
<dbReference type="GeneID" id="85012736"/>
<dbReference type="Pfam" id="PF02769">
    <property type="entry name" value="AIRS_C"/>
    <property type="match status" value="1"/>
</dbReference>
<feature type="coiled-coil region" evidence="3">
    <location>
        <begin position="175"/>
        <end position="216"/>
    </location>
</feature>
<dbReference type="UniPathway" id="UPA00060">
    <property type="reaction ID" value="UER00142"/>
</dbReference>
<dbReference type="KEGG" id="poc:NCTC13071_01952"/>
<dbReference type="Proteomes" id="UP000274578">
    <property type="component" value="Chromosome 1"/>
</dbReference>
<feature type="binding site" evidence="2">
    <location>
        <position position="109"/>
    </location>
    <ligand>
        <name>ATP</name>
        <dbReference type="ChEBI" id="CHEBI:30616"/>
    </ligand>
</feature>
<dbReference type="GO" id="GO:0009229">
    <property type="term" value="P:thiamine diphosphate biosynthetic process"/>
    <property type="evidence" value="ECO:0007669"/>
    <property type="project" value="UniProtKB-UniRule"/>
</dbReference>
<feature type="binding site" evidence="2">
    <location>
        <position position="50"/>
    </location>
    <ligand>
        <name>Mg(2+)</name>
        <dbReference type="ChEBI" id="CHEBI:18420"/>
        <label>2</label>
    </ligand>
</feature>
<feature type="binding site" evidence="2">
    <location>
        <position position="48"/>
    </location>
    <ligand>
        <name>Mg(2+)</name>
        <dbReference type="ChEBI" id="CHEBI:18420"/>
        <label>4</label>
    </ligand>
</feature>
<evidence type="ECO:0000259" key="5">
    <source>
        <dbReference type="Pfam" id="PF02769"/>
    </source>
</evidence>
<feature type="binding site" evidence="2">
    <location>
        <position position="127"/>
    </location>
    <ligand>
        <name>Mg(2+)</name>
        <dbReference type="ChEBI" id="CHEBI:18420"/>
        <label>1</label>
    </ligand>
</feature>
<dbReference type="Gene3D" id="3.90.650.10">
    <property type="entry name" value="PurM-like C-terminal domain"/>
    <property type="match status" value="1"/>
</dbReference>
<feature type="binding site" evidence="2">
    <location>
        <position position="260"/>
    </location>
    <ligand>
        <name>Mg(2+)</name>
        <dbReference type="ChEBI" id="CHEBI:18420"/>
        <label>3</label>
    </ligand>
</feature>
<dbReference type="PANTHER" id="PTHR30270">
    <property type="entry name" value="THIAMINE-MONOPHOSPHATE KINASE"/>
    <property type="match status" value="1"/>
</dbReference>
<reference evidence="6 7" key="1">
    <citation type="submission" date="2018-12" db="EMBL/GenBank/DDBJ databases">
        <authorList>
            <consortium name="Pathogen Informatics"/>
        </authorList>
    </citation>
    <scope>NUCLEOTIDE SEQUENCE [LARGE SCALE GENOMIC DNA]</scope>
    <source>
        <strain evidence="6 7">NCTC13071</strain>
    </source>
</reference>
<dbReference type="GO" id="GO:0009030">
    <property type="term" value="F:thiamine-phosphate kinase activity"/>
    <property type="evidence" value="ECO:0007669"/>
    <property type="project" value="UniProtKB-UniRule"/>
</dbReference>
<accession>A0A3S4VAH4</accession>
<proteinExistence type="inferred from homology"/>
<evidence type="ECO:0000313" key="6">
    <source>
        <dbReference type="EMBL" id="VEH15937.1"/>
    </source>
</evidence>
<dbReference type="GO" id="GO:0000287">
    <property type="term" value="F:magnesium ion binding"/>
    <property type="evidence" value="ECO:0007669"/>
    <property type="project" value="UniProtKB-UniRule"/>
</dbReference>
<evidence type="ECO:0000259" key="4">
    <source>
        <dbReference type="Pfam" id="PF00586"/>
    </source>
</evidence>
<feature type="binding site" evidence="2">
    <location>
        <position position="263"/>
    </location>
    <ligand>
        <name>Mg(2+)</name>
        <dbReference type="ChEBI" id="CHEBI:18420"/>
        <label>5</label>
    </ligand>
</feature>